<comment type="caution">
    <text evidence="1">The sequence shown here is derived from an EMBL/GenBank/DDBJ whole genome shotgun (WGS) entry which is preliminary data.</text>
</comment>
<organism evidence="1 2">
    <name type="scientific">Legionella drozanskii LLAP-1</name>
    <dbReference type="NCBI Taxonomy" id="1212489"/>
    <lineage>
        <taxon>Bacteria</taxon>
        <taxon>Pseudomonadati</taxon>
        <taxon>Pseudomonadota</taxon>
        <taxon>Gammaproteobacteria</taxon>
        <taxon>Legionellales</taxon>
        <taxon>Legionellaceae</taxon>
        <taxon>Legionella</taxon>
    </lineage>
</organism>
<dbReference type="PATRIC" id="fig|1212489.4.peg.1877"/>
<dbReference type="STRING" id="1212489.Ldro_1773"/>
<dbReference type="AlphaFoldDB" id="A0A0W0SXS9"/>
<keyword evidence="2" id="KW-1185">Reference proteome</keyword>
<gene>
    <name evidence="1" type="ORF">Ldro_1773</name>
</gene>
<evidence type="ECO:0000313" key="2">
    <source>
        <dbReference type="Proteomes" id="UP000054736"/>
    </source>
</evidence>
<protein>
    <submittedName>
        <fullName evidence="1">Uncharacterized protein</fullName>
    </submittedName>
</protein>
<dbReference type="Proteomes" id="UP000054736">
    <property type="component" value="Unassembled WGS sequence"/>
</dbReference>
<sequence>MKIGELKRILTELRGRVASNTTSPELLALFKKLESLVSELNDNDKVTVQLRAPLVFILDEFWAWVVKNLPHEKWQAGIEVDPWIELQRRLSKIPDKTTLSEVEDLQNELLEDELLLDKLRFQLEKSESENLQQGERKLAKLPSETDLDMQNEPEVRLSKIRALQQQIKRVEEGQKQKSLEIGKLIKRTFLVANYHHPRLFAALEEEYESAGTISANQFLGLLKQCGRVIKYAEGADLSNYPISYLPENPLPQQTHRLKESVVLLASIYYLIFHYCTVEQLRLLPHLIYFRFETTDEERRSEKAILNYLSTRILESQEFFKKQKAFDTRAIKELDLERIKELPISSPMAFLHAVKEQRWIYAFVHYARHENCNLQASLKNIEMTLEFLETDFTTREDQSYTEALNFAGAANRLLLSLTEEEKKIVSSAIYLFCLDKYVQEHQKLDEQTPEDSNGCPTEKVENPPILDFREKFQFLAVPNNPYSWVFRRRSHALLGKNDSQLLRYAEQLFNIQFSTQEDKSYLAAMKFSEEIKNQYDELDDKEASLVNDALHSFCLKQYTYDRRSDKQEKHSKLSFSADTKCNAALKKRRSILGYSQGISFFERMALNQGRLKTLENAFEAKEEARQFRF</sequence>
<accession>A0A0W0SXS9</accession>
<proteinExistence type="predicted"/>
<reference evidence="1 2" key="1">
    <citation type="submission" date="2015-11" db="EMBL/GenBank/DDBJ databases">
        <title>Genomic analysis of 38 Legionella species identifies large and diverse effector repertoires.</title>
        <authorList>
            <person name="Burstein D."/>
            <person name="Amaro F."/>
            <person name="Zusman T."/>
            <person name="Lifshitz Z."/>
            <person name="Cohen O."/>
            <person name="Gilbert J.A."/>
            <person name="Pupko T."/>
            <person name="Shuman H.A."/>
            <person name="Segal G."/>
        </authorList>
    </citation>
    <scope>NUCLEOTIDE SEQUENCE [LARGE SCALE GENOMIC DNA]</scope>
    <source>
        <strain evidence="1 2">ATCC 700990</strain>
    </source>
</reference>
<dbReference type="EMBL" id="LNXY01000020">
    <property type="protein sequence ID" value="KTC88154.1"/>
    <property type="molecule type" value="Genomic_DNA"/>
</dbReference>
<name>A0A0W0SXS9_9GAMM</name>
<evidence type="ECO:0000313" key="1">
    <source>
        <dbReference type="EMBL" id="KTC88154.1"/>
    </source>
</evidence>